<dbReference type="Pfam" id="PF00071">
    <property type="entry name" value="Ras"/>
    <property type="match status" value="1"/>
</dbReference>
<dbReference type="GO" id="GO:0003924">
    <property type="term" value="F:GTPase activity"/>
    <property type="evidence" value="ECO:0007669"/>
    <property type="project" value="InterPro"/>
</dbReference>
<keyword evidence="2" id="KW-0342">GTP-binding</keyword>
<sequence>MEHRKVAMVGPGGVGKSAITIQFINLSHFFNAIDPTIEDSFQKRIKVDDILVNVDITDTAGEEGTRYDSKPLPVV</sequence>
<gene>
    <name evidence="3" type="ORF">AKO1_014080</name>
</gene>
<organism evidence="3 4">
    <name type="scientific">Acrasis kona</name>
    <dbReference type="NCBI Taxonomy" id="1008807"/>
    <lineage>
        <taxon>Eukaryota</taxon>
        <taxon>Discoba</taxon>
        <taxon>Heterolobosea</taxon>
        <taxon>Tetramitia</taxon>
        <taxon>Eutetramitia</taxon>
        <taxon>Acrasidae</taxon>
        <taxon>Acrasis</taxon>
    </lineage>
</organism>
<dbReference type="EMBL" id="JAOPGA020001013">
    <property type="protein sequence ID" value="KAL0484023.1"/>
    <property type="molecule type" value="Genomic_DNA"/>
</dbReference>
<dbReference type="Gene3D" id="3.40.50.300">
    <property type="entry name" value="P-loop containing nucleotide triphosphate hydrolases"/>
    <property type="match status" value="1"/>
</dbReference>
<dbReference type="SMART" id="SM00173">
    <property type="entry name" value="RAS"/>
    <property type="match status" value="1"/>
</dbReference>
<evidence type="ECO:0000256" key="2">
    <source>
        <dbReference type="ARBA" id="ARBA00023134"/>
    </source>
</evidence>
<dbReference type="AlphaFoldDB" id="A0AAW2Z2L0"/>
<keyword evidence="1" id="KW-0547">Nucleotide-binding</keyword>
<dbReference type="InterPro" id="IPR027417">
    <property type="entry name" value="P-loop_NTPase"/>
</dbReference>
<dbReference type="GO" id="GO:0007165">
    <property type="term" value="P:signal transduction"/>
    <property type="evidence" value="ECO:0007669"/>
    <property type="project" value="InterPro"/>
</dbReference>
<evidence type="ECO:0000313" key="4">
    <source>
        <dbReference type="Proteomes" id="UP001431209"/>
    </source>
</evidence>
<dbReference type="PANTHER" id="PTHR24070">
    <property type="entry name" value="RAS, DI-RAS, AND RHEB FAMILY MEMBERS OF SMALL GTPASE SUPERFAMILY"/>
    <property type="match status" value="1"/>
</dbReference>
<dbReference type="GO" id="GO:0005525">
    <property type="term" value="F:GTP binding"/>
    <property type="evidence" value="ECO:0007669"/>
    <property type="project" value="UniProtKB-KW"/>
</dbReference>
<dbReference type="PROSITE" id="PS51421">
    <property type="entry name" value="RAS"/>
    <property type="match status" value="1"/>
</dbReference>
<dbReference type="InterPro" id="IPR020849">
    <property type="entry name" value="Small_GTPase_Ras-type"/>
</dbReference>
<protein>
    <submittedName>
        <fullName evidence="3">Ras-like protein</fullName>
    </submittedName>
</protein>
<dbReference type="SUPFAM" id="SSF52540">
    <property type="entry name" value="P-loop containing nucleoside triphosphate hydrolases"/>
    <property type="match status" value="1"/>
</dbReference>
<proteinExistence type="predicted"/>
<name>A0AAW2Z2L0_9EUKA</name>
<evidence type="ECO:0000313" key="3">
    <source>
        <dbReference type="EMBL" id="KAL0484023.1"/>
    </source>
</evidence>
<reference evidence="3 4" key="1">
    <citation type="submission" date="2024-03" db="EMBL/GenBank/DDBJ databases">
        <title>The Acrasis kona genome and developmental transcriptomes reveal deep origins of eukaryotic multicellular pathways.</title>
        <authorList>
            <person name="Sheikh S."/>
            <person name="Fu C.-J."/>
            <person name="Brown M.W."/>
            <person name="Baldauf S.L."/>
        </authorList>
    </citation>
    <scope>NUCLEOTIDE SEQUENCE [LARGE SCALE GENOMIC DNA]</scope>
    <source>
        <strain evidence="3 4">ATCC MYA-3509</strain>
    </source>
</reference>
<dbReference type="PRINTS" id="PR00449">
    <property type="entry name" value="RASTRNSFRMNG"/>
</dbReference>
<accession>A0AAW2Z2L0</accession>
<comment type="caution">
    <text evidence="3">The sequence shown here is derived from an EMBL/GenBank/DDBJ whole genome shotgun (WGS) entry which is preliminary data.</text>
</comment>
<keyword evidence="4" id="KW-1185">Reference proteome</keyword>
<evidence type="ECO:0000256" key="1">
    <source>
        <dbReference type="ARBA" id="ARBA00022741"/>
    </source>
</evidence>
<dbReference type="Proteomes" id="UP001431209">
    <property type="component" value="Unassembled WGS sequence"/>
</dbReference>
<dbReference type="GO" id="GO:0016020">
    <property type="term" value="C:membrane"/>
    <property type="evidence" value="ECO:0007669"/>
    <property type="project" value="InterPro"/>
</dbReference>
<dbReference type="InterPro" id="IPR001806">
    <property type="entry name" value="Small_GTPase"/>
</dbReference>